<dbReference type="Proteomes" id="UP001597097">
    <property type="component" value="Unassembled WGS sequence"/>
</dbReference>
<dbReference type="EMBL" id="JBHUCM010000019">
    <property type="protein sequence ID" value="MFD1540615.1"/>
    <property type="molecule type" value="Genomic_DNA"/>
</dbReference>
<keyword evidence="2" id="KW-1185">Reference proteome</keyword>
<reference evidence="2" key="1">
    <citation type="journal article" date="2019" name="Int. J. Syst. Evol. Microbiol.">
        <title>The Global Catalogue of Microorganisms (GCM) 10K type strain sequencing project: providing services to taxonomists for standard genome sequencing and annotation.</title>
        <authorList>
            <consortium name="The Broad Institute Genomics Platform"/>
            <consortium name="The Broad Institute Genome Sequencing Center for Infectious Disease"/>
            <person name="Wu L."/>
            <person name="Ma J."/>
        </authorList>
    </citation>
    <scope>NUCLEOTIDE SEQUENCE [LARGE SCALE GENOMIC DNA]</scope>
    <source>
        <strain evidence="2">CGMCC 1.15399</strain>
    </source>
</reference>
<organism evidence="1 2">
    <name type="scientific">Nonomuraea guangzhouensis</name>
    <dbReference type="NCBI Taxonomy" id="1291555"/>
    <lineage>
        <taxon>Bacteria</taxon>
        <taxon>Bacillati</taxon>
        <taxon>Actinomycetota</taxon>
        <taxon>Actinomycetes</taxon>
        <taxon>Streptosporangiales</taxon>
        <taxon>Streptosporangiaceae</taxon>
        <taxon>Nonomuraea</taxon>
    </lineage>
</organism>
<evidence type="ECO:0000313" key="2">
    <source>
        <dbReference type="Proteomes" id="UP001597097"/>
    </source>
</evidence>
<dbReference type="RefSeq" id="WP_219527049.1">
    <property type="nucleotide sequence ID" value="NZ_JAHKRM010000001.1"/>
</dbReference>
<protein>
    <recommendedName>
        <fullName evidence="3">ESX-1 secretion-associated protein</fullName>
    </recommendedName>
</protein>
<sequence length="108" mass="11755">MTSENDLKRMRMDADSVREMGRNLGKQPMEHLNDMTRVVAGLNVHARHYGLFGFFGSSLEDALDQVKLAAHQYVAATRHELAEMESKAFDTANTAVQGDGAASGVMAG</sequence>
<gene>
    <name evidence="1" type="ORF">ACFSJ0_26410</name>
</gene>
<evidence type="ECO:0000313" key="1">
    <source>
        <dbReference type="EMBL" id="MFD1540615.1"/>
    </source>
</evidence>
<proteinExistence type="predicted"/>
<comment type="caution">
    <text evidence="1">The sequence shown here is derived from an EMBL/GenBank/DDBJ whole genome shotgun (WGS) entry which is preliminary data.</text>
</comment>
<evidence type="ECO:0008006" key="3">
    <source>
        <dbReference type="Google" id="ProtNLM"/>
    </source>
</evidence>
<name>A0ABW4GDL7_9ACTN</name>
<accession>A0ABW4GDL7</accession>